<dbReference type="EMBL" id="JBHSOW010000080">
    <property type="protein sequence ID" value="MFC5651685.1"/>
    <property type="molecule type" value="Genomic_DNA"/>
</dbReference>
<keyword evidence="12 17" id="KW-0573">Peptidoglycan synthesis</keyword>
<evidence type="ECO:0000256" key="14">
    <source>
        <dbReference type="ARBA" id="ARBA00030398"/>
    </source>
</evidence>
<keyword evidence="17 18" id="KW-0132">Cell division</keyword>
<evidence type="ECO:0000313" key="22">
    <source>
        <dbReference type="Proteomes" id="UP001596047"/>
    </source>
</evidence>
<name>A0ABW0W5M6_9BACL</name>
<proteinExistence type="inferred from homology"/>
<evidence type="ECO:0000259" key="19">
    <source>
        <dbReference type="Pfam" id="PF02875"/>
    </source>
</evidence>
<evidence type="ECO:0000256" key="11">
    <source>
        <dbReference type="ARBA" id="ARBA00022960"/>
    </source>
</evidence>
<protein>
    <recommendedName>
        <fullName evidence="6 17">UDP-N-acetylmuramoylalanine--D-glutamate ligase</fullName>
        <ecNumber evidence="5 17">6.3.2.9</ecNumber>
    </recommendedName>
    <alternativeName>
        <fullName evidence="15 17">D-glutamic acid-adding enzyme</fullName>
    </alternativeName>
    <alternativeName>
        <fullName evidence="14 17">UDP-N-acetylmuramoyl-L-alanyl-D-glutamate synthetase</fullName>
    </alternativeName>
</protein>
<feature type="domain" description="Mur ligase C-terminal" evidence="19">
    <location>
        <begin position="334"/>
        <end position="455"/>
    </location>
</feature>
<evidence type="ECO:0000256" key="16">
    <source>
        <dbReference type="ARBA" id="ARBA00047632"/>
    </source>
</evidence>
<evidence type="ECO:0000256" key="15">
    <source>
        <dbReference type="ARBA" id="ARBA00032324"/>
    </source>
</evidence>
<dbReference type="Gene3D" id="3.40.1190.10">
    <property type="entry name" value="Mur-like, catalytic domain"/>
    <property type="match status" value="1"/>
</dbReference>
<keyword evidence="11 17" id="KW-0133">Cell shape</keyword>
<dbReference type="NCBIfam" id="TIGR01087">
    <property type="entry name" value="murD"/>
    <property type="match status" value="1"/>
</dbReference>
<comment type="function">
    <text evidence="1 17 18">Cell wall formation. Catalyzes the addition of glutamate to the nucleotide precursor UDP-N-acetylmuramoyl-L-alanine (UMA).</text>
</comment>
<evidence type="ECO:0000256" key="3">
    <source>
        <dbReference type="ARBA" id="ARBA00004752"/>
    </source>
</evidence>
<dbReference type="Pfam" id="PF08245">
    <property type="entry name" value="Mur_ligase_M"/>
    <property type="match status" value="1"/>
</dbReference>
<dbReference type="Proteomes" id="UP001596047">
    <property type="component" value="Unassembled WGS sequence"/>
</dbReference>
<reference evidence="22" key="1">
    <citation type="journal article" date="2019" name="Int. J. Syst. Evol. Microbiol.">
        <title>The Global Catalogue of Microorganisms (GCM) 10K type strain sequencing project: providing services to taxonomists for standard genome sequencing and annotation.</title>
        <authorList>
            <consortium name="The Broad Institute Genomics Platform"/>
            <consortium name="The Broad Institute Genome Sequencing Center for Infectious Disease"/>
            <person name="Wu L."/>
            <person name="Ma J."/>
        </authorList>
    </citation>
    <scope>NUCLEOTIDE SEQUENCE [LARGE SCALE GENOMIC DNA]</scope>
    <source>
        <strain evidence="22">CGMCC 1.3240</strain>
    </source>
</reference>
<comment type="subcellular location">
    <subcellularLocation>
        <location evidence="2 17 18">Cytoplasm</location>
    </subcellularLocation>
</comment>
<dbReference type="HAMAP" id="MF_00639">
    <property type="entry name" value="MurD"/>
    <property type="match status" value="1"/>
</dbReference>
<keyword evidence="7 17" id="KW-0963">Cytoplasm</keyword>
<evidence type="ECO:0000256" key="13">
    <source>
        <dbReference type="ARBA" id="ARBA00023316"/>
    </source>
</evidence>
<evidence type="ECO:0000256" key="8">
    <source>
        <dbReference type="ARBA" id="ARBA00022598"/>
    </source>
</evidence>
<sequence>MNNPASYRDQHVVVLGLAKSGVSVAKLFHKLGAIVTVNDQKERHLSPEADELEALGVSVICGGHPDGLITAETALVIKNPGIPYSSPPVRQAIELGLDVVTEVEVAYLISQAPIIGITGSNGKTTTTTWIGDLLEAADRNPILAGNIGTPLCEAAQTASAEDWIVAELSSFQLKGTQQFRPRISILLNVAETHLDYHGGMEDYIASKAKLFASQTGEDTAILNADDLVCRELMAGGLIQASILPFSTTQELSYGFFITPPFPEDLTTPEGEEERLIVWRDSEGFTHKLLPVRELGIPGRHNAANALAAVAASFAAGAELPSLIEPLREFRGVEHRLEHVCERHGVTYYNNSKATNSVATIIALRSFPGNIVLIAGGLDRGVDYLELVPHLRDQVKAVVALGQTRNKIAYAAELAGLTDIIIVEPEENAEAVLQQAVREAASIAKPGDIVLLSPACASWDMFKSYEQRGRIFKQSAHTL</sequence>
<evidence type="ECO:0000256" key="1">
    <source>
        <dbReference type="ARBA" id="ARBA00002734"/>
    </source>
</evidence>
<feature type="binding site" evidence="17">
    <location>
        <begin position="119"/>
        <end position="125"/>
    </location>
    <ligand>
        <name>ATP</name>
        <dbReference type="ChEBI" id="CHEBI:30616"/>
    </ligand>
</feature>
<comment type="catalytic activity">
    <reaction evidence="16 17 18">
        <text>UDP-N-acetyl-alpha-D-muramoyl-L-alanine + D-glutamate + ATP = UDP-N-acetyl-alpha-D-muramoyl-L-alanyl-D-glutamate + ADP + phosphate + H(+)</text>
        <dbReference type="Rhea" id="RHEA:16429"/>
        <dbReference type="ChEBI" id="CHEBI:15378"/>
        <dbReference type="ChEBI" id="CHEBI:29986"/>
        <dbReference type="ChEBI" id="CHEBI:30616"/>
        <dbReference type="ChEBI" id="CHEBI:43474"/>
        <dbReference type="ChEBI" id="CHEBI:83898"/>
        <dbReference type="ChEBI" id="CHEBI:83900"/>
        <dbReference type="ChEBI" id="CHEBI:456216"/>
        <dbReference type="EC" id="6.3.2.9"/>
    </reaction>
</comment>
<dbReference type="GO" id="GO:0008764">
    <property type="term" value="F:UDP-N-acetylmuramoylalanine-D-glutamate ligase activity"/>
    <property type="evidence" value="ECO:0007669"/>
    <property type="project" value="UniProtKB-EC"/>
</dbReference>
<keyword evidence="8 17" id="KW-0436">Ligase</keyword>
<dbReference type="InterPro" id="IPR005762">
    <property type="entry name" value="MurD"/>
</dbReference>
<comment type="caution">
    <text evidence="21">The sequence shown here is derived from an EMBL/GenBank/DDBJ whole genome shotgun (WGS) entry which is preliminary data.</text>
</comment>
<evidence type="ECO:0000256" key="18">
    <source>
        <dbReference type="RuleBase" id="RU003664"/>
    </source>
</evidence>
<keyword evidence="17 18" id="KW-0131">Cell cycle</keyword>
<dbReference type="InterPro" id="IPR036615">
    <property type="entry name" value="Mur_ligase_C_dom_sf"/>
</dbReference>
<gene>
    <name evidence="17 21" type="primary">murD</name>
    <name evidence="21" type="ORF">ACFPYJ_21720</name>
</gene>
<keyword evidence="10 17" id="KW-0067">ATP-binding</keyword>
<dbReference type="SUPFAM" id="SSF53623">
    <property type="entry name" value="MurD-like peptide ligases, catalytic domain"/>
    <property type="match status" value="1"/>
</dbReference>
<evidence type="ECO:0000256" key="12">
    <source>
        <dbReference type="ARBA" id="ARBA00022984"/>
    </source>
</evidence>
<keyword evidence="13 17" id="KW-0961">Cell wall biogenesis/degradation</keyword>
<dbReference type="Gene3D" id="3.40.50.720">
    <property type="entry name" value="NAD(P)-binding Rossmann-like Domain"/>
    <property type="match status" value="1"/>
</dbReference>
<dbReference type="Gene3D" id="3.90.190.20">
    <property type="entry name" value="Mur ligase, C-terminal domain"/>
    <property type="match status" value="1"/>
</dbReference>
<dbReference type="InterPro" id="IPR036565">
    <property type="entry name" value="Mur-like_cat_sf"/>
</dbReference>
<dbReference type="Pfam" id="PF21799">
    <property type="entry name" value="MurD-like_N"/>
    <property type="match status" value="1"/>
</dbReference>
<dbReference type="InterPro" id="IPR013221">
    <property type="entry name" value="Mur_ligase_cen"/>
</dbReference>
<evidence type="ECO:0000256" key="10">
    <source>
        <dbReference type="ARBA" id="ARBA00022840"/>
    </source>
</evidence>
<evidence type="ECO:0000256" key="7">
    <source>
        <dbReference type="ARBA" id="ARBA00022490"/>
    </source>
</evidence>
<evidence type="ECO:0000256" key="6">
    <source>
        <dbReference type="ARBA" id="ARBA00015655"/>
    </source>
</evidence>
<dbReference type="PANTHER" id="PTHR43692:SF1">
    <property type="entry name" value="UDP-N-ACETYLMURAMOYLALANINE--D-GLUTAMATE LIGASE"/>
    <property type="match status" value="1"/>
</dbReference>
<evidence type="ECO:0000256" key="2">
    <source>
        <dbReference type="ARBA" id="ARBA00004496"/>
    </source>
</evidence>
<dbReference type="SUPFAM" id="SSF51984">
    <property type="entry name" value="MurCD N-terminal domain"/>
    <property type="match status" value="1"/>
</dbReference>
<dbReference type="RefSeq" id="WP_379190315.1">
    <property type="nucleotide sequence ID" value="NZ_JBHSOW010000080.1"/>
</dbReference>
<dbReference type="EC" id="6.3.2.9" evidence="5 17"/>
<dbReference type="PANTHER" id="PTHR43692">
    <property type="entry name" value="UDP-N-ACETYLMURAMOYLALANINE--D-GLUTAMATE LIGASE"/>
    <property type="match status" value="1"/>
</dbReference>
<dbReference type="SUPFAM" id="SSF53244">
    <property type="entry name" value="MurD-like peptide ligases, peptide-binding domain"/>
    <property type="match status" value="1"/>
</dbReference>
<organism evidence="21 22">
    <name type="scientific">Paenibacillus solisilvae</name>
    <dbReference type="NCBI Taxonomy" id="2486751"/>
    <lineage>
        <taxon>Bacteria</taxon>
        <taxon>Bacillati</taxon>
        <taxon>Bacillota</taxon>
        <taxon>Bacilli</taxon>
        <taxon>Bacillales</taxon>
        <taxon>Paenibacillaceae</taxon>
        <taxon>Paenibacillus</taxon>
    </lineage>
</organism>
<feature type="domain" description="Mur ligase central" evidence="20">
    <location>
        <begin position="117"/>
        <end position="311"/>
    </location>
</feature>
<comment type="similarity">
    <text evidence="4 17">Belongs to the MurCDEF family.</text>
</comment>
<accession>A0ABW0W5M6</accession>
<comment type="pathway">
    <text evidence="3 17 18">Cell wall biogenesis; peptidoglycan biosynthesis.</text>
</comment>
<dbReference type="Pfam" id="PF02875">
    <property type="entry name" value="Mur_ligase_C"/>
    <property type="match status" value="1"/>
</dbReference>
<evidence type="ECO:0000259" key="20">
    <source>
        <dbReference type="Pfam" id="PF08245"/>
    </source>
</evidence>
<evidence type="ECO:0000256" key="5">
    <source>
        <dbReference type="ARBA" id="ARBA00012212"/>
    </source>
</evidence>
<dbReference type="InterPro" id="IPR004101">
    <property type="entry name" value="Mur_ligase_C"/>
</dbReference>
<evidence type="ECO:0000256" key="4">
    <source>
        <dbReference type="ARBA" id="ARBA00010416"/>
    </source>
</evidence>
<evidence type="ECO:0000256" key="9">
    <source>
        <dbReference type="ARBA" id="ARBA00022741"/>
    </source>
</evidence>
<keyword evidence="9 17" id="KW-0547">Nucleotide-binding</keyword>
<evidence type="ECO:0000313" key="21">
    <source>
        <dbReference type="EMBL" id="MFC5651685.1"/>
    </source>
</evidence>
<keyword evidence="22" id="KW-1185">Reference proteome</keyword>
<evidence type="ECO:0000256" key="17">
    <source>
        <dbReference type="HAMAP-Rule" id="MF_00639"/>
    </source>
</evidence>